<dbReference type="GO" id="GO:0006412">
    <property type="term" value="P:translation"/>
    <property type="evidence" value="ECO:0007669"/>
    <property type="project" value="UniProtKB-UniRule"/>
</dbReference>
<reference evidence="7" key="1">
    <citation type="submission" date="2016-10" db="EMBL/GenBank/DDBJ databases">
        <authorList>
            <person name="Varghese N."/>
        </authorList>
    </citation>
    <scope>NUCLEOTIDE SEQUENCE [LARGE SCALE GENOMIC DNA]</scope>
    <source>
        <strain evidence="7">DSM 17980</strain>
    </source>
</reference>
<dbReference type="EMBL" id="FPBV01000006">
    <property type="protein sequence ID" value="SFU68403.1"/>
    <property type="molecule type" value="Genomic_DNA"/>
</dbReference>
<dbReference type="GO" id="GO:0003735">
    <property type="term" value="F:structural constituent of ribosome"/>
    <property type="evidence" value="ECO:0007669"/>
    <property type="project" value="InterPro"/>
</dbReference>
<name>A0A1I7I632_9BACL</name>
<sequence length="49" mass="5883">MRVIITLACTECKQRNYTTTKNKKNDPDRLEIKKFCRTCNSHTVHRETR</sequence>
<dbReference type="Gene3D" id="2.20.28.120">
    <property type="entry name" value="Ribosomal protein L33"/>
    <property type="match status" value="1"/>
</dbReference>
<dbReference type="NCBIfam" id="NF001764">
    <property type="entry name" value="PRK00504.1"/>
    <property type="match status" value="1"/>
</dbReference>
<evidence type="ECO:0000256" key="5">
    <source>
        <dbReference type="HAMAP-Rule" id="MF_00294"/>
    </source>
</evidence>
<protein>
    <recommendedName>
        <fullName evidence="4 5">Large ribosomal subunit protein bL33</fullName>
    </recommendedName>
</protein>
<dbReference type="PANTHER" id="PTHR43168:SF2">
    <property type="entry name" value="LARGE RIBOSOMAL SUBUNIT PROTEIN BL33C"/>
    <property type="match status" value="1"/>
</dbReference>
<comment type="similarity">
    <text evidence="1 5">Belongs to the bacterial ribosomal protein bL33 family.</text>
</comment>
<dbReference type="GO" id="GO:0005737">
    <property type="term" value="C:cytoplasm"/>
    <property type="evidence" value="ECO:0007669"/>
    <property type="project" value="UniProtKB-ARBA"/>
</dbReference>
<dbReference type="NCBIfam" id="TIGR01023">
    <property type="entry name" value="rpmG_bact"/>
    <property type="match status" value="1"/>
</dbReference>
<evidence type="ECO:0000256" key="4">
    <source>
        <dbReference type="ARBA" id="ARBA00035176"/>
    </source>
</evidence>
<dbReference type="InterPro" id="IPR038584">
    <property type="entry name" value="Ribosomal_bL33_sf"/>
</dbReference>
<dbReference type="Pfam" id="PF00471">
    <property type="entry name" value="Ribosomal_L33"/>
    <property type="match status" value="1"/>
</dbReference>
<dbReference type="GO" id="GO:1990904">
    <property type="term" value="C:ribonucleoprotein complex"/>
    <property type="evidence" value="ECO:0007669"/>
    <property type="project" value="UniProtKB-KW"/>
</dbReference>
<dbReference type="Proteomes" id="UP000183508">
    <property type="component" value="Unassembled WGS sequence"/>
</dbReference>
<dbReference type="SUPFAM" id="SSF57829">
    <property type="entry name" value="Zn-binding ribosomal proteins"/>
    <property type="match status" value="1"/>
</dbReference>
<dbReference type="GO" id="GO:0005840">
    <property type="term" value="C:ribosome"/>
    <property type="evidence" value="ECO:0007669"/>
    <property type="project" value="UniProtKB-KW"/>
</dbReference>
<dbReference type="RefSeq" id="WP_074950860.1">
    <property type="nucleotide sequence ID" value="NZ_FPBV01000006.1"/>
</dbReference>
<dbReference type="OrthoDB" id="9801333at2"/>
<keyword evidence="2 5" id="KW-0689">Ribosomal protein</keyword>
<evidence type="ECO:0000256" key="1">
    <source>
        <dbReference type="ARBA" id="ARBA00007596"/>
    </source>
</evidence>
<proteinExistence type="inferred from homology"/>
<dbReference type="InterPro" id="IPR011332">
    <property type="entry name" value="Ribosomal_zn-bd"/>
</dbReference>
<accession>A0A1I7I632</accession>
<evidence type="ECO:0000256" key="2">
    <source>
        <dbReference type="ARBA" id="ARBA00022980"/>
    </source>
</evidence>
<dbReference type="NCBIfam" id="NF001860">
    <property type="entry name" value="PRK00595.1"/>
    <property type="match status" value="1"/>
</dbReference>
<dbReference type="InterPro" id="IPR018264">
    <property type="entry name" value="Ribosomal_bL33_CS"/>
</dbReference>
<keyword evidence="7" id="KW-1185">Reference proteome</keyword>
<evidence type="ECO:0000313" key="7">
    <source>
        <dbReference type="Proteomes" id="UP000183508"/>
    </source>
</evidence>
<gene>
    <name evidence="5" type="primary">rpmG</name>
    <name evidence="6" type="ORF">SAMN05421543_10619</name>
</gene>
<evidence type="ECO:0000313" key="6">
    <source>
        <dbReference type="EMBL" id="SFU68403.1"/>
    </source>
</evidence>
<dbReference type="InterPro" id="IPR001705">
    <property type="entry name" value="Ribosomal_bL33"/>
</dbReference>
<organism evidence="6 7">
    <name type="scientific">Alicyclobacillus macrosporangiidus</name>
    <dbReference type="NCBI Taxonomy" id="392015"/>
    <lineage>
        <taxon>Bacteria</taxon>
        <taxon>Bacillati</taxon>
        <taxon>Bacillota</taxon>
        <taxon>Bacilli</taxon>
        <taxon>Bacillales</taxon>
        <taxon>Alicyclobacillaceae</taxon>
        <taxon>Alicyclobacillus</taxon>
    </lineage>
</organism>
<dbReference type="PANTHER" id="PTHR43168">
    <property type="entry name" value="50S RIBOSOMAL PROTEIN L33, CHLOROPLASTIC"/>
    <property type="match status" value="1"/>
</dbReference>
<dbReference type="PROSITE" id="PS00582">
    <property type="entry name" value="RIBOSOMAL_L33"/>
    <property type="match status" value="1"/>
</dbReference>
<dbReference type="HAMAP" id="MF_00294">
    <property type="entry name" value="Ribosomal_bL33"/>
    <property type="match status" value="1"/>
</dbReference>
<dbReference type="AlphaFoldDB" id="A0A1I7I632"/>
<keyword evidence="3 5" id="KW-0687">Ribonucleoprotein</keyword>
<dbReference type="STRING" id="392015.SAMN05421543_10619"/>
<evidence type="ECO:0000256" key="3">
    <source>
        <dbReference type="ARBA" id="ARBA00023274"/>
    </source>
</evidence>